<proteinExistence type="inferred from homology"/>
<sequence>MDEKRKFLLQIALESGRLKAHESAIANEASNSKKEIATINEVLKGLVEWLCAQTFNVVKYGAIADGNTDNAQVSARERSDGERRRSFDGQGHAAWPYNDCQTNSQCKPLPAHRGDCISMVFGSQNIDIYDVTCGPGHGISVGSLGRSHEHEYVKGISVRNCSFIGSDNGVRIKTWAPSSYSEASDIIFQDIVMQNPRNPIVIDQQYCPSPHCYQQGESSSAVQIKDVTFKNIWGVSSTKVAVNLQCSGALPCKNVKLINIDLAYNGPGGRATSMCSHVIGSSHGKLVPDGCV</sequence>
<feature type="compositionally biased region" description="Basic and acidic residues" evidence="10">
    <location>
        <begin position="75"/>
        <end position="87"/>
    </location>
</feature>
<keyword evidence="7" id="KW-0961">Cell wall biogenesis/degradation</keyword>
<feature type="region of interest" description="Disordered" evidence="10">
    <location>
        <begin position="70"/>
        <end position="90"/>
    </location>
</feature>
<dbReference type="InterPro" id="IPR006626">
    <property type="entry name" value="PbH1"/>
</dbReference>
<keyword evidence="5 9" id="KW-0378">Hydrolase</keyword>
<evidence type="ECO:0008006" key="13">
    <source>
        <dbReference type="Google" id="ProtNLM"/>
    </source>
</evidence>
<dbReference type="InterPro" id="IPR000743">
    <property type="entry name" value="Glyco_hydro_28"/>
</dbReference>
<dbReference type="PROSITE" id="PS00502">
    <property type="entry name" value="POLYGALACTURONASE"/>
    <property type="match status" value="1"/>
</dbReference>
<dbReference type="SMART" id="SM00710">
    <property type="entry name" value="PbH1"/>
    <property type="match status" value="4"/>
</dbReference>
<dbReference type="InterPro" id="IPR012334">
    <property type="entry name" value="Pectin_lyas_fold"/>
</dbReference>
<comment type="similarity">
    <text evidence="2 9">Belongs to the glycosyl hydrolase 28 family.</text>
</comment>
<name>A0ABR0UFF5_REHGL</name>
<evidence type="ECO:0000256" key="6">
    <source>
        <dbReference type="ARBA" id="ARBA00023295"/>
    </source>
</evidence>
<dbReference type="InterPro" id="IPR011050">
    <property type="entry name" value="Pectin_lyase_fold/virulence"/>
</dbReference>
<evidence type="ECO:0000256" key="1">
    <source>
        <dbReference type="ARBA" id="ARBA00004191"/>
    </source>
</evidence>
<dbReference type="PANTHER" id="PTHR31375">
    <property type="match status" value="1"/>
</dbReference>
<dbReference type="Proteomes" id="UP001318860">
    <property type="component" value="Unassembled WGS sequence"/>
</dbReference>
<organism evidence="11 12">
    <name type="scientific">Rehmannia glutinosa</name>
    <name type="common">Chinese foxglove</name>
    <dbReference type="NCBI Taxonomy" id="99300"/>
    <lineage>
        <taxon>Eukaryota</taxon>
        <taxon>Viridiplantae</taxon>
        <taxon>Streptophyta</taxon>
        <taxon>Embryophyta</taxon>
        <taxon>Tracheophyta</taxon>
        <taxon>Spermatophyta</taxon>
        <taxon>Magnoliopsida</taxon>
        <taxon>eudicotyledons</taxon>
        <taxon>Gunneridae</taxon>
        <taxon>Pentapetalae</taxon>
        <taxon>asterids</taxon>
        <taxon>lamiids</taxon>
        <taxon>Lamiales</taxon>
        <taxon>Orobanchaceae</taxon>
        <taxon>Rehmannieae</taxon>
        <taxon>Rehmannia</taxon>
    </lineage>
</organism>
<dbReference type="Gene3D" id="2.160.20.10">
    <property type="entry name" value="Single-stranded right-handed beta-helix, Pectin lyase-like"/>
    <property type="match status" value="1"/>
</dbReference>
<accession>A0ABR0UFF5</accession>
<keyword evidence="12" id="KW-1185">Reference proteome</keyword>
<evidence type="ECO:0000313" key="12">
    <source>
        <dbReference type="Proteomes" id="UP001318860"/>
    </source>
</evidence>
<evidence type="ECO:0000256" key="5">
    <source>
        <dbReference type="ARBA" id="ARBA00022801"/>
    </source>
</evidence>
<comment type="subcellular location">
    <subcellularLocation>
        <location evidence="1">Secreted</location>
        <location evidence="1">Cell wall</location>
    </subcellularLocation>
</comment>
<evidence type="ECO:0000256" key="4">
    <source>
        <dbReference type="ARBA" id="ARBA00022525"/>
    </source>
</evidence>
<feature type="active site" evidence="8">
    <location>
        <position position="137"/>
    </location>
</feature>
<evidence type="ECO:0000256" key="8">
    <source>
        <dbReference type="PROSITE-ProRule" id="PRU10052"/>
    </source>
</evidence>
<reference evidence="11 12" key="1">
    <citation type="journal article" date="2021" name="Comput. Struct. Biotechnol. J.">
        <title>De novo genome assembly of the potent medicinal plant Rehmannia glutinosa using nanopore technology.</title>
        <authorList>
            <person name="Ma L."/>
            <person name="Dong C."/>
            <person name="Song C."/>
            <person name="Wang X."/>
            <person name="Zheng X."/>
            <person name="Niu Y."/>
            <person name="Chen S."/>
            <person name="Feng W."/>
        </authorList>
    </citation>
    <scope>NUCLEOTIDE SEQUENCE [LARGE SCALE GENOMIC DNA]</scope>
    <source>
        <strain evidence="11">DH-2019</strain>
    </source>
</reference>
<keyword evidence="3" id="KW-0134">Cell wall</keyword>
<dbReference type="Pfam" id="PF00295">
    <property type="entry name" value="Glyco_hydro_28"/>
    <property type="match status" value="1"/>
</dbReference>
<gene>
    <name evidence="11" type="ORF">DH2020_045592</name>
</gene>
<evidence type="ECO:0000256" key="9">
    <source>
        <dbReference type="RuleBase" id="RU361169"/>
    </source>
</evidence>
<evidence type="ECO:0000256" key="2">
    <source>
        <dbReference type="ARBA" id="ARBA00008834"/>
    </source>
</evidence>
<dbReference type="EMBL" id="JABTTQ020003038">
    <property type="protein sequence ID" value="KAK6120671.1"/>
    <property type="molecule type" value="Genomic_DNA"/>
</dbReference>
<keyword evidence="4" id="KW-0964">Secreted</keyword>
<evidence type="ECO:0000256" key="3">
    <source>
        <dbReference type="ARBA" id="ARBA00022512"/>
    </source>
</evidence>
<protein>
    <recommendedName>
        <fullName evidence="13">Polygalacturonase</fullName>
    </recommendedName>
</protein>
<keyword evidence="6 9" id="KW-0326">Glycosidase</keyword>
<evidence type="ECO:0000256" key="7">
    <source>
        <dbReference type="ARBA" id="ARBA00023316"/>
    </source>
</evidence>
<comment type="caution">
    <text evidence="11">The sequence shown here is derived from an EMBL/GenBank/DDBJ whole genome shotgun (WGS) entry which is preliminary data.</text>
</comment>
<dbReference type="SUPFAM" id="SSF51126">
    <property type="entry name" value="Pectin lyase-like"/>
    <property type="match status" value="1"/>
</dbReference>
<evidence type="ECO:0000256" key="10">
    <source>
        <dbReference type="SAM" id="MobiDB-lite"/>
    </source>
</evidence>
<evidence type="ECO:0000313" key="11">
    <source>
        <dbReference type="EMBL" id="KAK6120671.1"/>
    </source>
</evidence>